<sequence>MKELFDKKQAYSKEDIAAIEYSQLKGIMGVRTVEAVEAAMTYANYLNSIGITSSNYPIFLKVLGVRNHHVIDSLLGTRDPFLFLSSIQPNYFIVATCFSFLAKYHPAEIYSKTLGIILGVFQATYSNPLDGYKIYPPTIADVNSLGKHLIEEKGQDDLLNRSILDVLDKLSELEGQNIDEEMEDLAVHAHNIRNNFFDSTKRLVDVIPDVLLKTEPNLDLEINPRKNGSLSENTKPQARATPAAKPEEEKPAATKKK</sequence>
<dbReference type="KEGG" id="ssm:Spirs_0863"/>
<feature type="compositionally biased region" description="Basic and acidic residues" evidence="1">
    <location>
        <begin position="245"/>
        <end position="257"/>
    </location>
</feature>
<reference evidence="3" key="1">
    <citation type="journal article" date="2010" name="Stand. Genomic Sci.">
        <title>Complete genome sequence of Spirochaeta smaragdinae type strain (SEBR 4228).</title>
        <authorList>
            <person name="Mavromatis K."/>
            <person name="Yasawong M."/>
            <person name="Chertkov O."/>
            <person name="Lapidus A."/>
            <person name="Lucas S."/>
            <person name="Nolan M."/>
            <person name="Del Rio T.G."/>
            <person name="Tice H."/>
            <person name="Cheng J.F."/>
            <person name="Pitluck S."/>
            <person name="Liolios K."/>
            <person name="Ivanova N."/>
            <person name="Tapia R."/>
            <person name="Han C."/>
            <person name="Bruce D."/>
            <person name="Goodwin L."/>
            <person name="Pati A."/>
            <person name="Chen A."/>
            <person name="Palaniappan K."/>
            <person name="Land M."/>
            <person name="Hauser L."/>
            <person name="Chang Y.J."/>
            <person name="Jeffries C.D."/>
            <person name="Detter J.C."/>
            <person name="Rohde M."/>
            <person name="Brambilla E."/>
            <person name="Spring S."/>
            <person name="Goker M."/>
            <person name="Sikorski J."/>
            <person name="Woyke T."/>
            <person name="Bristow J."/>
            <person name="Eisen J.A."/>
            <person name="Markowitz V."/>
            <person name="Hugenholtz P."/>
            <person name="Klenk H.P."/>
            <person name="Kyrpides N.C."/>
        </authorList>
    </citation>
    <scope>NUCLEOTIDE SEQUENCE [LARGE SCALE GENOMIC DNA]</scope>
    <source>
        <strain evidence="3">DSM 11293 / JCM 15392 / SEBR 4228</strain>
    </source>
</reference>
<dbReference type="STRING" id="573413.Spirs_0863"/>
<gene>
    <name evidence="2" type="ordered locus">Spirs_0863</name>
</gene>
<accession>E1RCB7</accession>
<evidence type="ECO:0000313" key="2">
    <source>
        <dbReference type="EMBL" id="ADK79997.1"/>
    </source>
</evidence>
<feature type="compositionally biased region" description="Polar residues" evidence="1">
    <location>
        <begin position="226"/>
        <end position="236"/>
    </location>
</feature>
<protein>
    <submittedName>
        <fullName evidence="2">Uncharacterized protein</fullName>
    </submittedName>
</protein>
<dbReference type="RefSeq" id="WP_013253461.1">
    <property type="nucleotide sequence ID" value="NC_014364.1"/>
</dbReference>
<keyword evidence="3" id="KW-1185">Reference proteome</keyword>
<dbReference type="Proteomes" id="UP000002318">
    <property type="component" value="Chromosome"/>
</dbReference>
<dbReference type="EMBL" id="CP002116">
    <property type="protein sequence ID" value="ADK79997.1"/>
    <property type="molecule type" value="Genomic_DNA"/>
</dbReference>
<evidence type="ECO:0000256" key="1">
    <source>
        <dbReference type="SAM" id="MobiDB-lite"/>
    </source>
</evidence>
<evidence type="ECO:0000313" key="3">
    <source>
        <dbReference type="Proteomes" id="UP000002318"/>
    </source>
</evidence>
<feature type="region of interest" description="Disordered" evidence="1">
    <location>
        <begin position="221"/>
        <end position="257"/>
    </location>
</feature>
<name>E1RCB7_SEDSS</name>
<proteinExistence type="predicted"/>
<dbReference type="AlphaFoldDB" id="E1RCB7"/>
<organism evidence="2 3">
    <name type="scientific">Sediminispirochaeta smaragdinae (strain DSM 11293 / JCM 15392 / SEBR 4228)</name>
    <name type="common">Spirochaeta smaragdinae</name>
    <dbReference type="NCBI Taxonomy" id="573413"/>
    <lineage>
        <taxon>Bacteria</taxon>
        <taxon>Pseudomonadati</taxon>
        <taxon>Spirochaetota</taxon>
        <taxon>Spirochaetia</taxon>
        <taxon>Spirochaetales</taxon>
        <taxon>Spirochaetaceae</taxon>
        <taxon>Sediminispirochaeta</taxon>
    </lineage>
</organism>
<dbReference type="HOGENOM" id="CLU_1209190_0_0_12"/>
<dbReference type="OrthoDB" id="368383at2"/>